<dbReference type="SMART" id="SM00717">
    <property type="entry name" value="SANT"/>
    <property type="match status" value="2"/>
</dbReference>
<accession>A0ABR2H5M1</accession>
<dbReference type="PROSITE" id="PS51294">
    <property type="entry name" value="HTH_MYB"/>
    <property type="match status" value="2"/>
</dbReference>
<name>A0ABR2H5M1_9EUKA</name>
<dbReference type="Proteomes" id="UP001470230">
    <property type="component" value="Unassembled WGS sequence"/>
</dbReference>
<proteinExistence type="predicted"/>
<sequence>MEEDKKKQRRRYKFSPDEDNILKKLVQQYGEGAWNKVASKMPGRNVRQCRERWKHYLSSEITKKLPFTEEEDRIIMQKYMELGPKWTKIARCVENRSDIQVKTRILKNISSFKNLIQTQPQLVTQLPVAIQQPPPVEKIQKDNKVQPNIKNDAITEIKKENSGEKDIIRNVADFIFDDSFDFLNPQTTGNLGDQQNAGNVFYQFEY</sequence>
<dbReference type="InterPro" id="IPR009057">
    <property type="entry name" value="Homeodomain-like_sf"/>
</dbReference>
<feature type="domain" description="HTH myb-type" evidence="2">
    <location>
        <begin position="63"/>
        <end position="113"/>
    </location>
</feature>
<dbReference type="PROSITE" id="PS50090">
    <property type="entry name" value="MYB_LIKE"/>
    <property type="match status" value="2"/>
</dbReference>
<dbReference type="PANTHER" id="PTHR45614">
    <property type="entry name" value="MYB PROTEIN-RELATED"/>
    <property type="match status" value="1"/>
</dbReference>
<evidence type="ECO:0000259" key="1">
    <source>
        <dbReference type="PROSITE" id="PS50090"/>
    </source>
</evidence>
<dbReference type="SUPFAM" id="SSF46689">
    <property type="entry name" value="Homeodomain-like"/>
    <property type="match status" value="1"/>
</dbReference>
<comment type="caution">
    <text evidence="3">The sequence shown here is derived from an EMBL/GenBank/DDBJ whole genome shotgun (WGS) entry which is preliminary data.</text>
</comment>
<keyword evidence="4" id="KW-1185">Reference proteome</keyword>
<protein>
    <recommendedName>
        <fullName evidence="5">Myb-like DNA-binding domain containing protein</fullName>
    </recommendedName>
</protein>
<evidence type="ECO:0000259" key="2">
    <source>
        <dbReference type="PROSITE" id="PS51294"/>
    </source>
</evidence>
<dbReference type="InterPro" id="IPR050560">
    <property type="entry name" value="MYB_TF"/>
</dbReference>
<evidence type="ECO:0008006" key="5">
    <source>
        <dbReference type="Google" id="ProtNLM"/>
    </source>
</evidence>
<dbReference type="EMBL" id="JAPFFF010000042">
    <property type="protein sequence ID" value="KAK8841216.1"/>
    <property type="molecule type" value="Genomic_DNA"/>
</dbReference>
<feature type="domain" description="Myb-like" evidence="1">
    <location>
        <begin position="6"/>
        <end position="57"/>
    </location>
</feature>
<dbReference type="Pfam" id="PF00249">
    <property type="entry name" value="Myb_DNA-binding"/>
    <property type="match status" value="2"/>
</dbReference>
<evidence type="ECO:0000313" key="3">
    <source>
        <dbReference type="EMBL" id="KAK8841216.1"/>
    </source>
</evidence>
<dbReference type="InterPro" id="IPR017930">
    <property type="entry name" value="Myb_dom"/>
</dbReference>
<dbReference type="CDD" id="cd00167">
    <property type="entry name" value="SANT"/>
    <property type="match status" value="2"/>
</dbReference>
<gene>
    <name evidence="3" type="ORF">M9Y10_027416</name>
</gene>
<feature type="domain" description="HTH myb-type" evidence="2">
    <location>
        <begin position="6"/>
        <end position="61"/>
    </location>
</feature>
<reference evidence="3 4" key="1">
    <citation type="submission" date="2024-04" db="EMBL/GenBank/DDBJ databases">
        <title>Tritrichomonas musculus Genome.</title>
        <authorList>
            <person name="Alves-Ferreira E."/>
            <person name="Grigg M."/>
            <person name="Lorenzi H."/>
            <person name="Galac M."/>
        </authorList>
    </citation>
    <scope>NUCLEOTIDE SEQUENCE [LARGE SCALE GENOMIC DNA]</scope>
    <source>
        <strain evidence="3 4">EAF2021</strain>
    </source>
</reference>
<feature type="domain" description="Myb-like" evidence="1">
    <location>
        <begin position="59"/>
        <end position="109"/>
    </location>
</feature>
<evidence type="ECO:0000313" key="4">
    <source>
        <dbReference type="Proteomes" id="UP001470230"/>
    </source>
</evidence>
<organism evidence="3 4">
    <name type="scientific">Tritrichomonas musculus</name>
    <dbReference type="NCBI Taxonomy" id="1915356"/>
    <lineage>
        <taxon>Eukaryota</taxon>
        <taxon>Metamonada</taxon>
        <taxon>Parabasalia</taxon>
        <taxon>Tritrichomonadida</taxon>
        <taxon>Tritrichomonadidae</taxon>
        <taxon>Tritrichomonas</taxon>
    </lineage>
</organism>
<dbReference type="PANTHER" id="PTHR45614:SF253">
    <property type="entry name" value="CHROMOSOME UNDETERMINED SCAFFOLD_38, WHOLE GENOME SHOTGUN SEQUENCE"/>
    <property type="match status" value="1"/>
</dbReference>
<dbReference type="Gene3D" id="1.10.10.60">
    <property type="entry name" value="Homeodomain-like"/>
    <property type="match status" value="2"/>
</dbReference>
<dbReference type="InterPro" id="IPR001005">
    <property type="entry name" value="SANT/Myb"/>
</dbReference>